<sequence>MRRRCGLTKLSGKCFRAHFAGCDGNEPAFHLKTGEQADLEVVAPLVRHEREDPRQCRADILSARLPATAYGWKVIAAVRDPQSATELKELKTEKLVQIDTSDEASITAAADLLKSQPIDLLINNAGIGGGGGIDKTTKAEMMKQFEVNAVVPFLMTRAFLPNLKLAVTKNGSATVGQVSSRMGSIADNGSGGMYGYRAPKTALNMVNSSLAADSTDEKIIALALHPGYVVTRMTDHTGQTTPEESVAGLTKIIAGATPADSGKFFHFNGSNLPW</sequence>
<dbReference type="GO" id="GO:0005737">
    <property type="term" value="C:cytoplasm"/>
    <property type="evidence" value="ECO:0007669"/>
    <property type="project" value="TreeGrafter"/>
</dbReference>
<gene>
    <name evidence="3" type="ORF">PF002_g14702</name>
</gene>
<dbReference type="Proteomes" id="UP000440367">
    <property type="component" value="Unassembled WGS sequence"/>
</dbReference>
<organism evidence="3 4">
    <name type="scientific">Phytophthora fragariae</name>
    <dbReference type="NCBI Taxonomy" id="53985"/>
    <lineage>
        <taxon>Eukaryota</taxon>
        <taxon>Sar</taxon>
        <taxon>Stramenopiles</taxon>
        <taxon>Oomycota</taxon>
        <taxon>Peronosporomycetes</taxon>
        <taxon>Peronosporales</taxon>
        <taxon>Peronosporaceae</taxon>
        <taxon>Phytophthora</taxon>
    </lineage>
</organism>
<dbReference type="InterPro" id="IPR036291">
    <property type="entry name" value="NAD(P)-bd_dom_sf"/>
</dbReference>
<keyword evidence="1" id="KW-0521">NADP</keyword>
<dbReference type="Pfam" id="PF00106">
    <property type="entry name" value="adh_short"/>
    <property type="match status" value="1"/>
</dbReference>
<dbReference type="InterPro" id="IPR002347">
    <property type="entry name" value="SDR_fam"/>
</dbReference>
<dbReference type="AlphaFoldDB" id="A0A6A3YW94"/>
<dbReference type="PRINTS" id="PR00081">
    <property type="entry name" value="GDHRDH"/>
</dbReference>
<evidence type="ECO:0000256" key="1">
    <source>
        <dbReference type="ARBA" id="ARBA00022857"/>
    </source>
</evidence>
<dbReference type="EMBL" id="QXGD01000793">
    <property type="protein sequence ID" value="KAE9224395.1"/>
    <property type="molecule type" value="Genomic_DNA"/>
</dbReference>
<evidence type="ECO:0000313" key="4">
    <source>
        <dbReference type="Proteomes" id="UP000440367"/>
    </source>
</evidence>
<dbReference type="Gene3D" id="3.40.50.720">
    <property type="entry name" value="NAD(P)-binding Rossmann-like Domain"/>
    <property type="match status" value="1"/>
</dbReference>
<keyword evidence="2" id="KW-0560">Oxidoreductase</keyword>
<dbReference type="CDD" id="cd05325">
    <property type="entry name" value="carb_red_sniffer_like_SDR_c"/>
    <property type="match status" value="1"/>
</dbReference>
<name>A0A6A3YW94_9STRA</name>
<dbReference type="InterPro" id="IPR051468">
    <property type="entry name" value="Fungal_SecMetab_SDRs"/>
</dbReference>
<evidence type="ECO:0000256" key="2">
    <source>
        <dbReference type="ARBA" id="ARBA00023002"/>
    </source>
</evidence>
<dbReference type="PANTHER" id="PTHR43544:SF7">
    <property type="entry name" value="NADB-LER2"/>
    <property type="match status" value="1"/>
</dbReference>
<dbReference type="PANTHER" id="PTHR43544">
    <property type="entry name" value="SHORT-CHAIN DEHYDROGENASE/REDUCTASE"/>
    <property type="match status" value="1"/>
</dbReference>
<dbReference type="GO" id="GO:0016491">
    <property type="term" value="F:oxidoreductase activity"/>
    <property type="evidence" value="ECO:0007669"/>
    <property type="project" value="UniProtKB-KW"/>
</dbReference>
<reference evidence="3 4" key="1">
    <citation type="submission" date="2018-08" db="EMBL/GenBank/DDBJ databases">
        <title>Genomic investigation of the strawberry pathogen Phytophthora fragariae indicates pathogenicity is determined by transcriptional variation in three key races.</title>
        <authorList>
            <person name="Adams T.M."/>
            <person name="Armitage A.D."/>
            <person name="Sobczyk M.K."/>
            <person name="Bates H.J."/>
            <person name="Dunwell J.M."/>
            <person name="Nellist C.F."/>
            <person name="Harrison R.J."/>
        </authorList>
    </citation>
    <scope>NUCLEOTIDE SEQUENCE [LARGE SCALE GENOMIC DNA]</scope>
    <source>
        <strain evidence="3 4">BC-1</strain>
    </source>
</reference>
<comment type="caution">
    <text evidence="3">The sequence shown here is derived from an EMBL/GenBank/DDBJ whole genome shotgun (WGS) entry which is preliminary data.</text>
</comment>
<dbReference type="SUPFAM" id="SSF51735">
    <property type="entry name" value="NAD(P)-binding Rossmann-fold domains"/>
    <property type="match status" value="1"/>
</dbReference>
<proteinExistence type="predicted"/>
<evidence type="ECO:0000313" key="3">
    <source>
        <dbReference type="EMBL" id="KAE9224395.1"/>
    </source>
</evidence>
<accession>A0A6A3YW94</accession>
<protein>
    <submittedName>
        <fullName evidence="3">Uncharacterized protein</fullName>
    </submittedName>
</protein>